<evidence type="ECO:0000313" key="1">
    <source>
        <dbReference type="EMBL" id="GGK13008.1"/>
    </source>
</evidence>
<reference evidence="1" key="2">
    <citation type="submission" date="2020-09" db="EMBL/GenBank/DDBJ databases">
        <authorList>
            <person name="Sun Q."/>
            <person name="Ohkuma M."/>
        </authorList>
    </citation>
    <scope>NUCLEOTIDE SEQUENCE</scope>
    <source>
        <strain evidence="1">JCM 3091</strain>
    </source>
</reference>
<protein>
    <submittedName>
        <fullName evidence="1">Uncharacterized protein</fullName>
    </submittedName>
</protein>
<comment type="caution">
    <text evidence="1">The sequence shown here is derived from an EMBL/GenBank/DDBJ whole genome shotgun (WGS) entry which is preliminary data.</text>
</comment>
<evidence type="ECO:0000313" key="2">
    <source>
        <dbReference type="Proteomes" id="UP000662200"/>
    </source>
</evidence>
<organism evidence="1 2">
    <name type="scientific">Pilimelia terevasa</name>
    <dbReference type="NCBI Taxonomy" id="53372"/>
    <lineage>
        <taxon>Bacteria</taxon>
        <taxon>Bacillati</taxon>
        <taxon>Actinomycetota</taxon>
        <taxon>Actinomycetes</taxon>
        <taxon>Micromonosporales</taxon>
        <taxon>Micromonosporaceae</taxon>
        <taxon>Pilimelia</taxon>
    </lineage>
</organism>
<dbReference type="EMBL" id="BMQC01000001">
    <property type="protein sequence ID" value="GGK13008.1"/>
    <property type="molecule type" value="Genomic_DNA"/>
</dbReference>
<name>A0A8J3FFJ0_9ACTN</name>
<dbReference type="AlphaFoldDB" id="A0A8J3FFJ0"/>
<reference evidence="1" key="1">
    <citation type="journal article" date="2014" name="Int. J. Syst. Evol. Microbiol.">
        <title>Complete genome sequence of Corynebacterium casei LMG S-19264T (=DSM 44701T), isolated from a smear-ripened cheese.</title>
        <authorList>
            <consortium name="US DOE Joint Genome Institute (JGI-PGF)"/>
            <person name="Walter F."/>
            <person name="Albersmeier A."/>
            <person name="Kalinowski J."/>
            <person name="Ruckert C."/>
        </authorList>
    </citation>
    <scope>NUCLEOTIDE SEQUENCE</scope>
    <source>
        <strain evidence="1">JCM 3091</strain>
    </source>
</reference>
<sequence>MHRYHNGVKTAALLGLLTALILAAGYVLGGGTGLVLSPSSCRWR</sequence>
<gene>
    <name evidence="1" type="ORF">GCM10010124_01910</name>
</gene>
<keyword evidence="2" id="KW-1185">Reference proteome</keyword>
<proteinExistence type="predicted"/>
<accession>A0A8J3FFJ0</accession>
<dbReference type="Proteomes" id="UP000662200">
    <property type="component" value="Unassembled WGS sequence"/>
</dbReference>